<dbReference type="EMBL" id="ACFC01000011">
    <property type="protein sequence ID" value="EEE05081.1"/>
    <property type="molecule type" value="Genomic_DNA"/>
</dbReference>
<reference evidence="1 2" key="1">
    <citation type="journal article" date="2012" name="J. Bacteriol.">
        <title>Draft Genome Sequence Determination for Cystic Fibrosis and Chronic Granulomatous Disease Burkholderia multivorans Isolates.</title>
        <authorList>
            <person name="Varga J.J."/>
            <person name="Losada L."/>
            <person name="Zelazny A.M."/>
            <person name="Brinkac L."/>
            <person name="Harkins D."/>
            <person name="Radune D."/>
            <person name="Hostetler J."/>
            <person name="Sampaio E.P."/>
            <person name="Ronning C.M."/>
            <person name="Nierman W.C."/>
            <person name="Greenberg D.E."/>
            <person name="Holland S.M."/>
            <person name="Goldberg J.B."/>
        </authorList>
    </citation>
    <scope>NUCLEOTIDE SEQUENCE [LARGE SCALE GENOMIC DNA]</scope>
    <source>
        <strain evidence="1 2">CGD2</strain>
    </source>
</reference>
<comment type="caution">
    <text evidence="1">The sequence shown here is derived from an EMBL/GenBank/DDBJ whole genome shotgun (WGS) entry which is preliminary data.</text>
</comment>
<name>B9BVQ9_9BURK</name>
<dbReference type="InterPro" id="IPR021317">
    <property type="entry name" value="DUF2917"/>
</dbReference>
<evidence type="ECO:0008006" key="3">
    <source>
        <dbReference type="Google" id="ProtNLM"/>
    </source>
</evidence>
<evidence type="ECO:0000313" key="1">
    <source>
        <dbReference type="EMBL" id="EEE05081.1"/>
    </source>
</evidence>
<dbReference type="Proteomes" id="UP000004535">
    <property type="component" value="Unassembled WGS sequence"/>
</dbReference>
<dbReference type="AlphaFoldDB" id="B9BVQ9"/>
<gene>
    <name evidence="1" type="ORF">BURMUCGD2_0541</name>
</gene>
<organism evidence="1 2">
    <name type="scientific">Burkholderia multivorans CGD2</name>
    <dbReference type="NCBI Taxonomy" id="513052"/>
    <lineage>
        <taxon>Bacteria</taxon>
        <taxon>Pseudomonadati</taxon>
        <taxon>Pseudomonadota</taxon>
        <taxon>Betaproteobacteria</taxon>
        <taxon>Burkholderiales</taxon>
        <taxon>Burkholderiaceae</taxon>
        <taxon>Burkholderia</taxon>
        <taxon>Burkholderia cepacia complex</taxon>
    </lineage>
</organism>
<sequence length="113" mass="12525">MAESIMQEISTSVTFEIPPGETVPMKVQRSTRLTVQCGPVWATRSNDVDDYFLVDGETLRLRRGERLWLSAEGGQSACVAFSVSRPAKDVALGGLARLRERVSALFHDGWRTV</sequence>
<proteinExistence type="predicted"/>
<accession>B9BVQ9</accession>
<evidence type="ECO:0000313" key="2">
    <source>
        <dbReference type="Proteomes" id="UP000004535"/>
    </source>
</evidence>
<dbReference type="Pfam" id="PF11142">
    <property type="entry name" value="DUF2917"/>
    <property type="match status" value="1"/>
</dbReference>
<protein>
    <recommendedName>
        <fullName evidence="3">DUF2917 domain-containing protein</fullName>
    </recommendedName>
</protein>